<dbReference type="Pfam" id="PF00702">
    <property type="entry name" value="Hydrolase"/>
    <property type="match status" value="1"/>
</dbReference>
<dbReference type="Gene3D" id="1.10.150.750">
    <property type="match status" value="1"/>
</dbReference>
<dbReference type="InterPro" id="IPR023214">
    <property type="entry name" value="HAD_sf"/>
</dbReference>
<keyword evidence="3" id="KW-1185">Reference proteome</keyword>
<dbReference type="PANTHER" id="PTHR43316:SF3">
    <property type="entry name" value="HALOACID DEHALOGENASE, TYPE II (AFU_ORTHOLOGUE AFUA_2G07750)-RELATED"/>
    <property type="match status" value="1"/>
</dbReference>
<sequence length="327" mass="36762">MSFCQWRLTAAQGYVEENPAEIGKMLGIFSYVFAQFVGAWMQRTQAAGKCQNDRHRKIVGQSVAIVEKLCQCARTGRNAVTMTLDRHTVPRKLDRIYAMTQFRPKYVTFDCYGTLTNFDMSGAARRVYAERLSPEAMASFVEAFRGYRLDEVLGPWKPFLEVVHNSIERSCKRIGVPFKPEDAQRIYDEVPTWGPHPDVPAGLSRVAKEIPLVILSNSMNSLIMSNVEKLGAPIHMVITAEEVGAYKPLMKGFEYMLDKLGCGPEDITHVSSSFRYDLMTAYDLGIKSKVWVNRGHEPANPYYEYTEIKDIGGLAAAVGLEPALKRA</sequence>
<dbReference type="InterPro" id="IPR006439">
    <property type="entry name" value="HAD-SF_hydro_IA"/>
</dbReference>
<dbReference type="Proteomes" id="UP000730739">
    <property type="component" value="Unassembled WGS sequence"/>
</dbReference>
<evidence type="ECO:0000313" key="2">
    <source>
        <dbReference type="EMBL" id="MBP2234485.1"/>
    </source>
</evidence>
<dbReference type="CDD" id="cd02588">
    <property type="entry name" value="HAD_L2-DEX"/>
    <property type="match status" value="1"/>
</dbReference>
<dbReference type="Gene3D" id="3.40.50.1000">
    <property type="entry name" value="HAD superfamily/HAD-like"/>
    <property type="match status" value="1"/>
</dbReference>
<evidence type="ECO:0000313" key="3">
    <source>
        <dbReference type="Proteomes" id="UP000730739"/>
    </source>
</evidence>
<dbReference type="InterPro" id="IPR006328">
    <property type="entry name" value="2-HAD"/>
</dbReference>
<dbReference type="InterPro" id="IPR051540">
    <property type="entry name" value="S-2-haloacid_dehalogenase"/>
</dbReference>
<dbReference type="PANTHER" id="PTHR43316">
    <property type="entry name" value="HYDROLASE, HALOACID DELAHOGENASE-RELATED"/>
    <property type="match status" value="1"/>
</dbReference>
<dbReference type="SFLD" id="SFLDG01129">
    <property type="entry name" value="C1.5:_HAD__Beta-PGM__Phosphata"/>
    <property type="match status" value="1"/>
</dbReference>
<dbReference type="InterPro" id="IPR036412">
    <property type="entry name" value="HAD-like_sf"/>
</dbReference>
<name>A0ABS4QV17_9HYPH</name>
<accession>A0ABS4QV17</accession>
<comment type="caution">
    <text evidence="2">The sequence shown here is derived from an EMBL/GenBank/DDBJ whole genome shotgun (WGS) entry which is preliminary data.</text>
</comment>
<reference evidence="2 3" key="1">
    <citation type="submission" date="2021-03" db="EMBL/GenBank/DDBJ databases">
        <title>Genomic Encyclopedia of Type Strains, Phase IV (KMG-IV): sequencing the most valuable type-strain genomes for metagenomic binning, comparative biology and taxonomic classification.</title>
        <authorList>
            <person name="Goeker M."/>
        </authorList>
    </citation>
    <scope>NUCLEOTIDE SEQUENCE [LARGE SCALE GENOMIC DNA]</scope>
    <source>
        <strain evidence="2 3">DSM 13372</strain>
    </source>
</reference>
<protein>
    <submittedName>
        <fullName evidence="2">2-haloacid dehalogenase</fullName>
        <ecNumber evidence="2">3.8.1.2</ecNumber>
    </submittedName>
</protein>
<dbReference type="SUPFAM" id="SSF56784">
    <property type="entry name" value="HAD-like"/>
    <property type="match status" value="1"/>
</dbReference>
<dbReference type="EC" id="3.8.1.2" evidence="2"/>
<dbReference type="SFLD" id="SFLDS00003">
    <property type="entry name" value="Haloacid_Dehalogenase"/>
    <property type="match status" value="1"/>
</dbReference>
<proteinExistence type="predicted"/>
<dbReference type="NCBIfam" id="TIGR01493">
    <property type="entry name" value="HAD-SF-IA-v2"/>
    <property type="match status" value="1"/>
</dbReference>
<evidence type="ECO:0000256" key="1">
    <source>
        <dbReference type="ARBA" id="ARBA00022801"/>
    </source>
</evidence>
<keyword evidence="1 2" id="KW-0378">Hydrolase</keyword>
<gene>
    <name evidence="2" type="ORF">J2Z31_000975</name>
</gene>
<dbReference type="EMBL" id="JAGILA010000001">
    <property type="protein sequence ID" value="MBP2234485.1"/>
    <property type="molecule type" value="Genomic_DNA"/>
</dbReference>
<dbReference type="GO" id="GO:0018784">
    <property type="term" value="F:(S)-2-haloacid dehalogenase activity"/>
    <property type="evidence" value="ECO:0007669"/>
    <property type="project" value="UniProtKB-EC"/>
</dbReference>
<organism evidence="2 3">
    <name type="scientific">Sinorhizobium kostiense</name>
    <dbReference type="NCBI Taxonomy" id="76747"/>
    <lineage>
        <taxon>Bacteria</taxon>
        <taxon>Pseudomonadati</taxon>
        <taxon>Pseudomonadota</taxon>
        <taxon>Alphaproteobacteria</taxon>
        <taxon>Hyphomicrobiales</taxon>
        <taxon>Rhizobiaceae</taxon>
        <taxon>Sinorhizobium/Ensifer group</taxon>
        <taxon>Sinorhizobium</taxon>
    </lineage>
</organism>
<dbReference type="NCBIfam" id="TIGR01428">
    <property type="entry name" value="HAD_type_II"/>
    <property type="match status" value="1"/>
</dbReference>